<gene>
    <name evidence="1" type="ORF">MLE19_14185</name>
</gene>
<protein>
    <submittedName>
        <fullName evidence="1">Uncharacterized protein</fullName>
    </submittedName>
</protein>
<name>A0ABS9S8N6_9GAMM</name>
<sequence>MKSNKKKDFFDFFIDHLDAINLENTRLAYPVRPIVIFCGGEKRENYPTVTYEAISTRTFASLRECLISLYNQYIQKYLLFIPEQLKNWQDGNVFKDLLEFEVAFSHLSTVIVIITETPGSLVELGIFLQISLTKTSFLLLQTPSSRRLHLLLIRVFSTILEVQMSKL</sequence>
<dbReference type="EMBL" id="JAKVTW010000010">
    <property type="protein sequence ID" value="MCH4812481.1"/>
    <property type="molecule type" value="Genomic_DNA"/>
</dbReference>
<dbReference type="Proteomes" id="UP001320609">
    <property type="component" value="Unassembled WGS sequence"/>
</dbReference>
<evidence type="ECO:0000313" key="2">
    <source>
        <dbReference type="Proteomes" id="UP001320609"/>
    </source>
</evidence>
<reference evidence="1 2" key="1">
    <citation type="submission" date="2022-03" db="EMBL/GenBank/DDBJ databases">
        <title>Genomic signatures underlying metal tolerance in selected Arctic bacterial isolates.</title>
        <authorList>
            <person name="Thomas F.A."/>
            <person name="Venkatachalam S."/>
            <person name="Krishnan K.P."/>
        </authorList>
    </citation>
    <scope>NUCLEOTIDE SEQUENCE [LARGE SCALE GENOMIC DNA]</scope>
    <source>
        <strain evidence="1 2">HM116</strain>
    </source>
</reference>
<comment type="caution">
    <text evidence="1">The sequence shown here is derived from an EMBL/GenBank/DDBJ whole genome shotgun (WGS) entry which is preliminary data.</text>
</comment>
<evidence type="ECO:0000313" key="1">
    <source>
        <dbReference type="EMBL" id="MCH4812481.1"/>
    </source>
</evidence>
<keyword evidence="2" id="KW-1185">Reference proteome</keyword>
<organism evidence="1 2">
    <name type="scientific">Vreelandella neptunia</name>
    <dbReference type="NCBI Taxonomy" id="115551"/>
    <lineage>
        <taxon>Bacteria</taxon>
        <taxon>Pseudomonadati</taxon>
        <taxon>Pseudomonadota</taxon>
        <taxon>Gammaproteobacteria</taxon>
        <taxon>Oceanospirillales</taxon>
        <taxon>Halomonadaceae</taxon>
        <taxon>Vreelandella</taxon>
    </lineage>
</organism>
<dbReference type="RefSeq" id="WP_240718816.1">
    <property type="nucleotide sequence ID" value="NZ_JAKVTW010000010.1"/>
</dbReference>
<accession>A0ABS9S8N6</accession>
<proteinExistence type="predicted"/>